<name>A0A915JZV8_ROMCU</name>
<keyword evidence="1" id="KW-1185">Reference proteome</keyword>
<evidence type="ECO:0000313" key="1">
    <source>
        <dbReference type="Proteomes" id="UP000887565"/>
    </source>
</evidence>
<organism evidence="1 2">
    <name type="scientific">Romanomermis culicivorax</name>
    <name type="common">Nematode worm</name>
    <dbReference type="NCBI Taxonomy" id="13658"/>
    <lineage>
        <taxon>Eukaryota</taxon>
        <taxon>Metazoa</taxon>
        <taxon>Ecdysozoa</taxon>
        <taxon>Nematoda</taxon>
        <taxon>Enoplea</taxon>
        <taxon>Dorylaimia</taxon>
        <taxon>Mermithida</taxon>
        <taxon>Mermithoidea</taxon>
        <taxon>Mermithidae</taxon>
        <taxon>Romanomermis</taxon>
    </lineage>
</organism>
<proteinExistence type="predicted"/>
<protein>
    <submittedName>
        <fullName evidence="2">Uncharacterized protein</fullName>
    </submittedName>
</protein>
<dbReference type="Proteomes" id="UP000887565">
    <property type="component" value="Unplaced"/>
</dbReference>
<accession>A0A915JZV8</accession>
<dbReference type="AlphaFoldDB" id="A0A915JZV8"/>
<evidence type="ECO:0000313" key="2">
    <source>
        <dbReference type="WBParaSite" id="nRc.2.0.1.t31495-RA"/>
    </source>
</evidence>
<reference evidence="2" key="1">
    <citation type="submission" date="2022-11" db="UniProtKB">
        <authorList>
            <consortium name="WormBaseParasite"/>
        </authorList>
    </citation>
    <scope>IDENTIFICATION</scope>
</reference>
<sequence>MQLTETSSCSSKIQANSHFMVSSHFGHPVSRNNACDEQTAKYGIVNTLAKNSAFLSDKKIKAAIEDRIRIKRTADFGAPNF</sequence>
<dbReference type="WBParaSite" id="nRc.2.0.1.t31495-RA">
    <property type="protein sequence ID" value="nRc.2.0.1.t31495-RA"/>
    <property type="gene ID" value="nRc.2.0.1.g31495"/>
</dbReference>